<dbReference type="GO" id="GO:0050661">
    <property type="term" value="F:NADP binding"/>
    <property type="evidence" value="ECO:0007669"/>
    <property type="project" value="InterPro"/>
</dbReference>
<feature type="binding site" evidence="8">
    <location>
        <position position="206"/>
    </location>
    <ligand>
        <name>shikimate</name>
        <dbReference type="ChEBI" id="CHEBI:36208"/>
    </ligand>
</feature>
<dbReference type="AlphaFoldDB" id="A0A076FC63"/>
<comment type="pathway">
    <text evidence="1 8">Metabolic intermediate biosynthesis; chorismate biosynthesis; chorismate from D-erythrose 4-phosphate and phosphoenolpyruvate: step 4/7.</text>
</comment>
<feature type="binding site" evidence="8">
    <location>
        <position position="84"/>
    </location>
    <ligand>
        <name>shikimate</name>
        <dbReference type="ChEBI" id="CHEBI:36208"/>
    </ligand>
</feature>
<name>A0A076FC63_9BACT</name>
<dbReference type="HOGENOM" id="CLU_044063_2_0_7"/>
<dbReference type="InterPro" id="IPR011342">
    <property type="entry name" value="Shikimate_DH"/>
</dbReference>
<sequence>MNCYAVFGNPIAHSISPRLHNLAICGLGLDDFYGRVCLQDSSQLTNVFNKLSLKGANITIPFKEVAFAKCDELDQNAKKIGSVNTIVKKENKLYGFNTDAPGFMMAISDFGKVQNALVIGAGGTSKAISYILQSNGIDVDVVNRSQNRADEFKDYNFFSFDEYEPKSYDLVVNTTPAGLVNNELPMQETTLNSVFSNSKFAFDVIYGRQTPFLNLAKQKNLQVKDGADMLLFQAVLAFNLFYDNSFDLDVIKGYMKEAFTL</sequence>
<dbReference type="RefSeq" id="WP_144242179.1">
    <property type="nucleotide sequence ID" value="NZ_CP009043.1"/>
</dbReference>
<keyword evidence="6 8" id="KW-0057">Aromatic amino acid biosynthesis</keyword>
<gene>
    <name evidence="8 11" type="primary">aroE</name>
    <name evidence="11" type="ORF">CIG1485E_1183</name>
</gene>
<evidence type="ECO:0000313" key="12">
    <source>
        <dbReference type="Proteomes" id="UP000028486"/>
    </source>
</evidence>
<evidence type="ECO:0000256" key="8">
    <source>
        <dbReference type="HAMAP-Rule" id="MF_00222"/>
    </source>
</evidence>
<comment type="similarity">
    <text evidence="8">Belongs to the shikimate dehydrogenase family.</text>
</comment>
<dbReference type="SUPFAM" id="SSF51735">
    <property type="entry name" value="NAD(P)-binding Rossmann-fold domains"/>
    <property type="match status" value="1"/>
</dbReference>
<dbReference type="PATRIC" id="fig|1244531.5.peg.1284"/>
<dbReference type="UniPathway" id="UPA00053">
    <property type="reaction ID" value="UER00087"/>
</dbReference>
<dbReference type="Pfam" id="PF08501">
    <property type="entry name" value="Shikimate_dh_N"/>
    <property type="match status" value="1"/>
</dbReference>
<dbReference type="KEGG" id="caj:CIG1485E_1183"/>
<dbReference type="InterPro" id="IPR046346">
    <property type="entry name" value="Aminoacid_DH-like_N_sf"/>
</dbReference>
<evidence type="ECO:0000256" key="6">
    <source>
        <dbReference type="ARBA" id="ARBA00023141"/>
    </source>
</evidence>
<feature type="binding site" evidence="8">
    <location>
        <begin position="14"/>
        <end position="16"/>
    </location>
    <ligand>
        <name>shikimate</name>
        <dbReference type="ChEBI" id="CHEBI:36208"/>
    </ligand>
</feature>
<evidence type="ECO:0000256" key="4">
    <source>
        <dbReference type="ARBA" id="ARBA00022857"/>
    </source>
</evidence>
<keyword evidence="3 8" id="KW-0028">Amino-acid biosynthesis</keyword>
<dbReference type="SUPFAM" id="SSF53223">
    <property type="entry name" value="Aminoacid dehydrogenase-like, N-terminal domain"/>
    <property type="match status" value="1"/>
</dbReference>
<reference evidence="12" key="1">
    <citation type="journal article" date="2014" name="Genome Announc.">
        <title>Complete Genome Sequence of Campylobacter iguaniorum Strain 1485ET, Isolated from a Bearded Dragon (Pogona vitticeps).</title>
        <authorList>
            <person name="Gilbert M.J."/>
            <person name="Miller W.G."/>
            <person name="Yee E."/>
            <person name="Kik M."/>
            <person name="Wagenaar J.A."/>
            <person name="Duim B."/>
        </authorList>
    </citation>
    <scope>NUCLEOTIDE SEQUENCE [LARGE SCALE GENOMIC DNA]</scope>
    <source>
        <strain evidence="12">1485E</strain>
    </source>
</reference>
<dbReference type="eggNOG" id="COG0169">
    <property type="taxonomic scope" value="Bacteria"/>
</dbReference>
<evidence type="ECO:0000256" key="7">
    <source>
        <dbReference type="ARBA" id="ARBA00049442"/>
    </source>
</evidence>
<proteinExistence type="inferred from homology"/>
<dbReference type="InterPro" id="IPR013708">
    <property type="entry name" value="Shikimate_DH-bd_N"/>
</dbReference>
<organism evidence="11 12">
    <name type="scientific">Campylobacter iguaniorum</name>
    <dbReference type="NCBI Taxonomy" id="1244531"/>
    <lineage>
        <taxon>Bacteria</taxon>
        <taxon>Pseudomonadati</taxon>
        <taxon>Campylobacterota</taxon>
        <taxon>Epsilonproteobacteria</taxon>
        <taxon>Campylobacterales</taxon>
        <taxon>Campylobacteraceae</taxon>
        <taxon>Campylobacter</taxon>
    </lineage>
</organism>
<keyword evidence="5 8" id="KW-0560">Oxidoreductase</keyword>
<feature type="binding site" evidence="8">
    <location>
        <position position="233"/>
    </location>
    <ligand>
        <name>shikimate</name>
        <dbReference type="ChEBI" id="CHEBI:36208"/>
    </ligand>
</feature>
<feature type="binding site" evidence="8">
    <location>
        <position position="226"/>
    </location>
    <ligand>
        <name>NADP(+)</name>
        <dbReference type="ChEBI" id="CHEBI:58349"/>
    </ligand>
</feature>
<accession>A0A076FC63</accession>
<dbReference type="InterPro" id="IPR036291">
    <property type="entry name" value="NAD(P)-bd_dom_sf"/>
</dbReference>
<protein>
    <recommendedName>
        <fullName evidence="2 8">Shikimate dehydrogenase (NADP(+))</fullName>
        <shortName evidence="8">SDH</shortName>
        <ecNumber evidence="2 8">1.1.1.25</ecNumber>
    </recommendedName>
</protein>
<dbReference type="Gene3D" id="3.40.50.10860">
    <property type="entry name" value="Leucine Dehydrogenase, chain A, domain 1"/>
    <property type="match status" value="1"/>
</dbReference>
<dbReference type="Pfam" id="PF01488">
    <property type="entry name" value="Shikimate_DH"/>
    <property type="match status" value="1"/>
</dbReference>
<evidence type="ECO:0000256" key="2">
    <source>
        <dbReference type="ARBA" id="ARBA00012962"/>
    </source>
</evidence>
<dbReference type="Proteomes" id="UP000028486">
    <property type="component" value="Chromosome"/>
</dbReference>
<keyword evidence="4 8" id="KW-0521">NADP</keyword>
<comment type="caution">
    <text evidence="8">Lacks conserved residue(s) required for the propagation of feature annotation.</text>
</comment>
<dbReference type="GO" id="GO:0009073">
    <property type="term" value="P:aromatic amino acid family biosynthetic process"/>
    <property type="evidence" value="ECO:0007669"/>
    <property type="project" value="UniProtKB-KW"/>
</dbReference>
<feature type="domain" description="Shikimate dehydrogenase substrate binding N-terminal" evidence="10">
    <location>
        <begin position="6"/>
        <end position="86"/>
    </location>
</feature>
<dbReference type="NCBIfam" id="NF001316">
    <property type="entry name" value="PRK00258.2-5"/>
    <property type="match status" value="1"/>
</dbReference>
<dbReference type="NCBIfam" id="TIGR00507">
    <property type="entry name" value="aroE"/>
    <property type="match status" value="1"/>
</dbReference>
<dbReference type="EMBL" id="CP009043">
    <property type="protein sequence ID" value="AII15017.1"/>
    <property type="molecule type" value="Genomic_DNA"/>
</dbReference>
<evidence type="ECO:0000259" key="9">
    <source>
        <dbReference type="Pfam" id="PF01488"/>
    </source>
</evidence>
<evidence type="ECO:0000313" key="11">
    <source>
        <dbReference type="EMBL" id="AII15017.1"/>
    </source>
</evidence>
<evidence type="ECO:0000256" key="5">
    <source>
        <dbReference type="ARBA" id="ARBA00023002"/>
    </source>
</evidence>
<comment type="catalytic activity">
    <reaction evidence="7 8">
        <text>shikimate + NADP(+) = 3-dehydroshikimate + NADPH + H(+)</text>
        <dbReference type="Rhea" id="RHEA:17737"/>
        <dbReference type="ChEBI" id="CHEBI:15378"/>
        <dbReference type="ChEBI" id="CHEBI:16630"/>
        <dbReference type="ChEBI" id="CHEBI:36208"/>
        <dbReference type="ChEBI" id="CHEBI:57783"/>
        <dbReference type="ChEBI" id="CHEBI:58349"/>
        <dbReference type="EC" id="1.1.1.25"/>
    </reaction>
</comment>
<feature type="domain" description="Quinate/shikimate 5-dehydrogenase/glutamyl-tRNA reductase" evidence="9">
    <location>
        <begin position="112"/>
        <end position="154"/>
    </location>
</feature>
<comment type="subunit">
    <text evidence="8">Homodimer.</text>
</comment>
<dbReference type="CDD" id="cd01065">
    <property type="entry name" value="NAD_bind_Shikimate_DH"/>
    <property type="match status" value="1"/>
</dbReference>
<feature type="active site" description="Proton acceptor" evidence="8">
    <location>
        <position position="63"/>
    </location>
</feature>
<dbReference type="Gene3D" id="3.40.50.720">
    <property type="entry name" value="NAD(P)-binding Rossmann-like Domain"/>
    <property type="match status" value="1"/>
</dbReference>
<keyword evidence="12" id="KW-1185">Reference proteome</keyword>
<feature type="binding site" evidence="8">
    <location>
        <position position="204"/>
    </location>
    <ligand>
        <name>NADP(+)</name>
        <dbReference type="ChEBI" id="CHEBI:58349"/>
    </ligand>
</feature>
<dbReference type="PANTHER" id="PTHR21089">
    <property type="entry name" value="SHIKIMATE DEHYDROGENASE"/>
    <property type="match status" value="1"/>
</dbReference>
<evidence type="ECO:0000259" key="10">
    <source>
        <dbReference type="Pfam" id="PF08501"/>
    </source>
</evidence>
<dbReference type="InterPro" id="IPR006151">
    <property type="entry name" value="Shikm_DH/Glu-tRNA_Rdtase"/>
</dbReference>
<dbReference type="OrthoDB" id="9792692at2"/>
<evidence type="ECO:0000256" key="3">
    <source>
        <dbReference type="ARBA" id="ARBA00022605"/>
    </source>
</evidence>
<dbReference type="GO" id="GO:0004764">
    <property type="term" value="F:shikimate 3-dehydrogenase (NADP+) activity"/>
    <property type="evidence" value="ECO:0007669"/>
    <property type="project" value="UniProtKB-UniRule"/>
</dbReference>
<dbReference type="GO" id="GO:0005829">
    <property type="term" value="C:cytosol"/>
    <property type="evidence" value="ECO:0007669"/>
    <property type="project" value="TreeGrafter"/>
</dbReference>
<feature type="binding site" evidence="8">
    <location>
        <position position="59"/>
    </location>
    <ligand>
        <name>shikimate</name>
        <dbReference type="ChEBI" id="CHEBI:36208"/>
    </ligand>
</feature>
<dbReference type="GO" id="GO:0008652">
    <property type="term" value="P:amino acid biosynthetic process"/>
    <property type="evidence" value="ECO:0007669"/>
    <property type="project" value="UniProtKB-KW"/>
</dbReference>
<dbReference type="EC" id="1.1.1.25" evidence="2 8"/>
<dbReference type="GO" id="GO:0019632">
    <property type="term" value="P:shikimate metabolic process"/>
    <property type="evidence" value="ECO:0007669"/>
    <property type="project" value="InterPro"/>
</dbReference>
<dbReference type="InterPro" id="IPR022893">
    <property type="entry name" value="Shikimate_DH_fam"/>
</dbReference>
<dbReference type="HAMAP" id="MF_00222">
    <property type="entry name" value="Shikimate_DH_AroE"/>
    <property type="match status" value="1"/>
</dbReference>
<evidence type="ECO:0000256" key="1">
    <source>
        <dbReference type="ARBA" id="ARBA00004871"/>
    </source>
</evidence>
<comment type="function">
    <text evidence="8">Involved in the biosynthesis of the chorismate, which leads to the biosynthesis of aromatic amino acids. Catalyzes the reversible NADPH linked reduction of 3-dehydroshikimate (DHSA) to yield shikimate (SA).</text>
</comment>
<feature type="binding site" evidence="8">
    <location>
        <position position="99"/>
    </location>
    <ligand>
        <name>shikimate</name>
        <dbReference type="ChEBI" id="CHEBI:36208"/>
    </ligand>
</feature>
<dbReference type="GO" id="GO:0009423">
    <property type="term" value="P:chorismate biosynthetic process"/>
    <property type="evidence" value="ECO:0007669"/>
    <property type="project" value="UniProtKB-UniRule"/>
</dbReference>
<dbReference type="STRING" id="1244531.CIG2463D_1274"/>
<dbReference type="PANTHER" id="PTHR21089:SF1">
    <property type="entry name" value="BIFUNCTIONAL 3-DEHYDROQUINATE DEHYDRATASE_SHIKIMATE DEHYDROGENASE, CHLOROPLASTIC"/>
    <property type="match status" value="1"/>
</dbReference>